<accession>A0AAD8QG03</accession>
<name>A0AAD8QG03_LOLMU</name>
<evidence type="ECO:0000259" key="4">
    <source>
        <dbReference type="Pfam" id="PF24758"/>
    </source>
</evidence>
<proteinExistence type="predicted"/>
<organism evidence="5 6">
    <name type="scientific">Lolium multiflorum</name>
    <name type="common">Italian ryegrass</name>
    <name type="synonym">Lolium perenne subsp. multiflorum</name>
    <dbReference type="NCBI Taxonomy" id="4521"/>
    <lineage>
        <taxon>Eukaryota</taxon>
        <taxon>Viridiplantae</taxon>
        <taxon>Streptophyta</taxon>
        <taxon>Embryophyta</taxon>
        <taxon>Tracheophyta</taxon>
        <taxon>Spermatophyta</taxon>
        <taxon>Magnoliopsida</taxon>
        <taxon>Liliopsida</taxon>
        <taxon>Poales</taxon>
        <taxon>Poaceae</taxon>
        <taxon>BOP clade</taxon>
        <taxon>Pooideae</taxon>
        <taxon>Poodae</taxon>
        <taxon>Poeae</taxon>
        <taxon>Poeae Chloroplast Group 2 (Poeae type)</taxon>
        <taxon>Loliodinae</taxon>
        <taxon>Loliinae</taxon>
        <taxon>Lolium</taxon>
    </lineage>
</organism>
<evidence type="ECO:0000256" key="1">
    <source>
        <dbReference type="SAM" id="MobiDB-lite"/>
    </source>
</evidence>
<reference evidence="5" key="1">
    <citation type="submission" date="2023-07" db="EMBL/GenBank/DDBJ databases">
        <title>A chromosome-level genome assembly of Lolium multiflorum.</title>
        <authorList>
            <person name="Chen Y."/>
            <person name="Copetti D."/>
            <person name="Kolliker R."/>
            <person name="Studer B."/>
        </authorList>
    </citation>
    <scope>NUCLEOTIDE SEQUENCE</scope>
    <source>
        <strain evidence="5">02402/16</strain>
        <tissue evidence="5">Leaf</tissue>
    </source>
</reference>
<dbReference type="InterPro" id="IPR053781">
    <property type="entry name" value="F-box_AtFBL13-like"/>
</dbReference>
<dbReference type="SUPFAM" id="SSF81383">
    <property type="entry name" value="F-box domain"/>
    <property type="match status" value="1"/>
</dbReference>
<evidence type="ECO:0000259" key="3">
    <source>
        <dbReference type="Pfam" id="PF08387"/>
    </source>
</evidence>
<dbReference type="InterPro" id="IPR006566">
    <property type="entry name" value="FBD"/>
</dbReference>
<feature type="domain" description="F-box" evidence="2">
    <location>
        <begin position="56"/>
        <end position="96"/>
    </location>
</feature>
<evidence type="ECO:0000313" key="6">
    <source>
        <dbReference type="Proteomes" id="UP001231189"/>
    </source>
</evidence>
<dbReference type="InterPro" id="IPR032675">
    <property type="entry name" value="LRR_dom_sf"/>
</dbReference>
<dbReference type="AlphaFoldDB" id="A0AAD8QG03"/>
<dbReference type="InterPro" id="IPR055411">
    <property type="entry name" value="LRR_FXL15/At3g58940/PEG3-like"/>
</dbReference>
<dbReference type="EMBL" id="JAUUTY010000445">
    <property type="protein sequence ID" value="KAK1601406.1"/>
    <property type="molecule type" value="Genomic_DNA"/>
</dbReference>
<feature type="compositionally biased region" description="Low complexity" evidence="1">
    <location>
        <begin position="25"/>
        <end position="37"/>
    </location>
</feature>
<dbReference type="InterPro" id="IPR001810">
    <property type="entry name" value="F-box_dom"/>
</dbReference>
<gene>
    <name evidence="5" type="ORF">QYE76_016681</name>
</gene>
<dbReference type="PANTHER" id="PTHR32141:SF123">
    <property type="entry name" value="F-BOX DOMAIN-CONTAINING PROTEIN"/>
    <property type="match status" value="1"/>
</dbReference>
<evidence type="ECO:0008006" key="7">
    <source>
        <dbReference type="Google" id="ProtNLM"/>
    </source>
</evidence>
<sequence>MEIEPGGPSLKRVKLAAVDCREESQAPTPASPATEAAVPDPTATERTAQPPPVDRISNLPDPILGEIVSLLRTKQGARTQVLSTRWRHIWRSAPLNLDCRRLPDDHDKLGRFVSRVISTHPGPGRRFRVPAYCLQDRAATVDAWLRSPALHGLHELDFCHVYNYRPRTVLPLAPPPASAFRFSATLRVVTIGRCLLPDSTVQGLHLPQLKQLGLERVSISEAMLSYLIARCPALECLLIYYILGLRCARINSSILRSIGVRLRRGSGHDADEHQFRELVIENAPCLERLLRVDILDGLLVTVGAAPKLATLGSLYGEMYLNSTVIQRLPNDSLTTVVGAVKVLAVDIFCLDIKTTLQVLRCFPCLEKLYIQQSISGDLNLWKRKHQSVIKCLELRLKTVIMRSYRGIRAQINFATFFILNAKVLELMTFEVDAEHYESYY</sequence>
<feature type="domain" description="FBD" evidence="3">
    <location>
        <begin position="386"/>
        <end position="429"/>
    </location>
</feature>
<dbReference type="Proteomes" id="UP001231189">
    <property type="component" value="Unassembled WGS sequence"/>
</dbReference>
<feature type="region of interest" description="Disordered" evidence="1">
    <location>
        <begin position="19"/>
        <end position="58"/>
    </location>
</feature>
<dbReference type="Pfam" id="PF24758">
    <property type="entry name" value="LRR_At5g56370"/>
    <property type="match status" value="1"/>
</dbReference>
<evidence type="ECO:0000313" key="5">
    <source>
        <dbReference type="EMBL" id="KAK1601406.1"/>
    </source>
</evidence>
<comment type="caution">
    <text evidence="5">The sequence shown here is derived from an EMBL/GenBank/DDBJ whole genome shotgun (WGS) entry which is preliminary data.</text>
</comment>
<dbReference type="Pfam" id="PF08387">
    <property type="entry name" value="FBD"/>
    <property type="match status" value="1"/>
</dbReference>
<protein>
    <recommendedName>
        <fullName evidence="7">FBD domain-containing protein</fullName>
    </recommendedName>
</protein>
<dbReference type="Gene3D" id="3.80.10.10">
    <property type="entry name" value="Ribonuclease Inhibitor"/>
    <property type="match status" value="1"/>
</dbReference>
<dbReference type="CDD" id="cd22160">
    <property type="entry name" value="F-box_AtFBL13-like"/>
    <property type="match status" value="1"/>
</dbReference>
<evidence type="ECO:0000259" key="2">
    <source>
        <dbReference type="Pfam" id="PF00646"/>
    </source>
</evidence>
<dbReference type="InterPro" id="IPR036047">
    <property type="entry name" value="F-box-like_dom_sf"/>
</dbReference>
<dbReference type="PANTHER" id="PTHR32141">
    <property type="match status" value="1"/>
</dbReference>
<feature type="domain" description="F-box/LRR-repeat protein 15/At3g58940/PEG3-like LRR" evidence="4">
    <location>
        <begin position="141"/>
        <end position="370"/>
    </location>
</feature>
<dbReference type="InterPro" id="IPR055302">
    <property type="entry name" value="F-box_dom-containing"/>
</dbReference>
<keyword evidence="6" id="KW-1185">Reference proteome</keyword>
<dbReference type="Pfam" id="PF00646">
    <property type="entry name" value="F-box"/>
    <property type="match status" value="1"/>
</dbReference>